<feature type="domain" description="Knr4/Smi1-like" evidence="2">
    <location>
        <begin position="45"/>
        <end position="177"/>
    </location>
</feature>
<dbReference type="SMART" id="SM00860">
    <property type="entry name" value="SMI1_KNR4"/>
    <property type="match status" value="1"/>
</dbReference>
<evidence type="ECO:0000259" key="2">
    <source>
        <dbReference type="SMART" id="SM00860"/>
    </source>
</evidence>
<organism evidence="3 4">
    <name type="scientific">Streptomyces liangshanensis</name>
    <dbReference type="NCBI Taxonomy" id="2717324"/>
    <lineage>
        <taxon>Bacteria</taxon>
        <taxon>Bacillati</taxon>
        <taxon>Actinomycetota</taxon>
        <taxon>Actinomycetes</taxon>
        <taxon>Kitasatosporales</taxon>
        <taxon>Streptomycetaceae</taxon>
        <taxon>Streptomyces</taxon>
    </lineage>
</organism>
<evidence type="ECO:0000313" key="3">
    <source>
        <dbReference type="EMBL" id="QIQ02506.1"/>
    </source>
</evidence>
<feature type="compositionally biased region" description="Low complexity" evidence="1">
    <location>
        <begin position="386"/>
        <end position="402"/>
    </location>
</feature>
<evidence type="ECO:0000313" key="4">
    <source>
        <dbReference type="Proteomes" id="UP000501179"/>
    </source>
</evidence>
<dbReference type="RefSeq" id="WP_167026617.1">
    <property type="nucleotide sequence ID" value="NZ_CP050177.1"/>
</dbReference>
<dbReference type="SUPFAM" id="SSF160631">
    <property type="entry name" value="SMI1/KNR4-like"/>
    <property type="match status" value="1"/>
</dbReference>
<dbReference type="AlphaFoldDB" id="A0A6G9GWR6"/>
<dbReference type="Pfam" id="PF09346">
    <property type="entry name" value="SMI1_KNR4"/>
    <property type="match status" value="1"/>
</dbReference>
<gene>
    <name evidence="3" type="ORF">HA039_09435</name>
</gene>
<dbReference type="KEGG" id="slia:HA039_09435"/>
<evidence type="ECO:0000256" key="1">
    <source>
        <dbReference type="SAM" id="MobiDB-lite"/>
    </source>
</evidence>
<dbReference type="InterPro" id="IPR018958">
    <property type="entry name" value="Knr4/Smi1-like_dom"/>
</dbReference>
<accession>A0A6G9GWR6</accession>
<dbReference type="InterPro" id="IPR037883">
    <property type="entry name" value="Knr4/Smi1-like_sf"/>
</dbReference>
<reference evidence="3 4" key="1">
    <citation type="submission" date="2020-03" db="EMBL/GenBank/DDBJ databases">
        <title>A novel species.</title>
        <authorList>
            <person name="Gao J."/>
        </authorList>
    </citation>
    <scope>NUCLEOTIDE SEQUENCE [LARGE SCALE GENOMIC DNA]</scope>
    <source>
        <strain evidence="3 4">QMT-12</strain>
    </source>
</reference>
<dbReference type="EMBL" id="CP050177">
    <property type="protein sequence ID" value="QIQ02506.1"/>
    <property type="molecule type" value="Genomic_DNA"/>
</dbReference>
<sequence>MTRTAFDWRPFLVRWSEEWADACEPGKLYEEDQRAKDTRWLGFAPASAARIGALEERLGRRLPPSYRTFLEVSDGWRHAGGFIELLAGTEAARWFEDEGGFGAWYREDLREDSTPEEVLFAGMWERALQLDVESDLTYVLLDPLDVDADGEWAVHCYRSWAGDMPVRYASFREFMEAMHREFHQLRAGESRTGREFANATTREWDAAVEEGRRAALRGEHAAAERAFARAESYGRPWAKALGDQIRWLCGNTYLADFGELRADPVYAPDVLAVLADEHVRNGHGDGVWSYHFRSASDEVRATGDALLREVREGSFRYRAPGPFGEAVDVAREQARRGDTDAAWRTLLTALPRWSPPGPDLLAPIGLLADRILGPVLTPERGRELLATPRGSAATAGPGAASR</sequence>
<dbReference type="Gene3D" id="3.40.1580.10">
    <property type="entry name" value="SMI1/KNR4-like"/>
    <property type="match status" value="1"/>
</dbReference>
<name>A0A6G9GWR6_9ACTN</name>
<keyword evidence="4" id="KW-1185">Reference proteome</keyword>
<proteinExistence type="predicted"/>
<feature type="region of interest" description="Disordered" evidence="1">
    <location>
        <begin position="382"/>
        <end position="402"/>
    </location>
</feature>
<protein>
    <submittedName>
        <fullName evidence="3">SMI1/KNR4 family protein</fullName>
    </submittedName>
</protein>
<dbReference type="Proteomes" id="UP000501179">
    <property type="component" value="Chromosome"/>
</dbReference>